<feature type="transmembrane region" description="Helical" evidence="1">
    <location>
        <begin position="111"/>
        <end position="134"/>
    </location>
</feature>
<keyword evidence="1" id="KW-1133">Transmembrane helix</keyword>
<sequence>MKKVFNRLLHPKKTKLFWLYLVIGILALILAIMLMPVWNSAPDWVFWKSWGIQIVNLIIFVCILLYLILFLLQKIRKRSNGVVKVLTIIEFVILSLIALGCILQQFKVINVGGACAILGLALWCRGTVELFRAYYHQKGNNDKYPIWWLVIAIVLVTFGTYIFAKPIFQDIVILWIFVILILLCSLILIVDGILAKPASTKTKKTKQAEKKKED</sequence>
<keyword evidence="1" id="KW-0812">Transmembrane</keyword>
<keyword evidence="1" id="KW-0472">Membrane</keyword>
<reference evidence="2" key="1">
    <citation type="submission" date="2020-10" db="EMBL/GenBank/DDBJ databases">
        <authorList>
            <person name="Gilroy R."/>
        </authorList>
    </citation>
    <scope>NUCLEOTIDE SEQUENCE</scope>
    <source>
        <strain evidence="2">ChiW17-6978</strain>
    </source>
</reference>
<organism evidence="2 3">
    <name type="scientific">Candidatus Pelethenecus faecipullorum</name>
    <dbReference type="NCBI Taxonomy" id="2840900"/>
    <lineage>
        <taxon>Bacteria</taxon>
        <taxon>Bacillati</taxon>
        <taxon>Mycoplasmatota</taxon>
        <taxon>Mollicutes</taxon>
        <taxon>Candidatus Pelethenecus</taxon>
    </lineage>
</organism>
<dbReference type="AlphaFoldDB" id="A0A9D1GS35"/>
<accession>A0A9D1GS35</accession>
<evidence type="ECO:0000256" key="1">
    <source>
        <dbReference type="SAM" id="Phobius"/>
    </source>
</evidence>
<feature type="transmembrane region" description="Helical" evidence="1">
    <location>
        <begin position="170"/>
        <end position="194"/>
    </location>
</feature>
<name>A0A9D1GS35_9MOLU</name>
<evidence type="ECO:0000313" key="3">
    <source>
        <dbReference type="Proteomes" id="UP000886758"/>
    </source>
</evidence>
<gene>
    <name evidence="2" type="ORF">IAD46_02835</name>
</gene>
<dbReference type="Proteomes" id="UP000886758">
    <property type="component" value="Unassembled WGS sequence"/>
</dbReference>
<feature type="transmembrane region" description="Helical" evidence="1">
    <location>
        <begin position="84"/>
        <end position="105"/>
    </location>
</feature>
<reference evidence="2" key="2">
    <citation type="journal article" date="2021" name="PeerJ">
        <title>Extensive microbial diversity within the chicken gut microbiome revealed by metagenomics and culture.</title>
        <authorList>
            <person name="Gilroy R."/>
            <person name="Ravi A."/>
            <person name="Getino M."/>
            <person name="Pursley I."/>
            <person name="Horton D.L."/>
            <person name="Alikhan N.F."/>
            <person name="Baker D."/>
            <person name="Gharbi K."/>
            <person name="Hall N."/>
            <person name="Watson M."/>
            <person name="Adriaenssens E.M."/>
            <person name="Foster-Nyarko E."/>
            <person name="Jarju S."/>
            <person name="Secka A."/>
            <person name="Antonio M."/>
            <person name="Oren A."/>
            <person name="Chaudhuri R.R."/>
            <person name="La Ragione R."/>
            <person name="Hildebrand F."/>
            <person name="Pallen M.J."/>
        </authorList>
    </citation>
    <scope>NUCLEOTIDE SEQUENCE</scope>
    <source>
        <strain evidence="2">ChiW17-6978</strain>
    </source>
</reference>
<protein>
    <submittedName>
        <fullName evidence="2">Uncharacterized protein</fullName>
    </submittedName>
</protein>
<comment type="caution">
    <text evidence="2">The sequence shown here is derived from an EMBL/GenBank/DDBJ whole genome shotgun (WGS) entry which is preliminary data.</text>
</comment>
<proteinExistence type="predicted"/>
<feature type="transmembrane region" description="Helical" evidence="1">
    <location>
        <begin position="50"/>
        <end position="72"/>
    </location>
</feature>
<feature type="transmembrane region" description="Helical" evidence="1">
    <location>
        <begin position="16"/>
        <end position="38"/>
    </location>
</feature>
<feature type="transmembrane region" description="Helical" evidence="1">
    <location>
        <begin position="146"/>
        <end position="164"/>
    </location>
</feature>
<evidence type="ECO:0000313" key="2">
    <source>
        <dbReference type="EMBL" id="HIT49941.1"/>
    </source>
</evidence>
<dbReference type="EMBL" id="DVLF01000089">
    <property type="protein sequence ID" value="HIT49941.1"/>
    <property type="molecule type" value="Genomic_DNA"/>
</dbReference>